<evidence type="ECO:0000259" key="6">
    <source>
        <dbReference type="PROSITE" id="PS50059"/>
    </source>
</evidence>
<dbReference type="PANTHER" id="PTHR45625:SF4">
    <property type="entry name" value="PEPTIDYLPROLYL ISOMERASE DOMAIN AND WD REPEAT-CONTAINING PROTEIN 1"/>
    <property type="match status" value="1"/>
</dbReference>
<keyword evidence="3 5" id="KW-0697">Rotamase</keyword>
<reference evidence="8" key="1">
    <citation type="journal article" date="2014" name="Int. J. Syst. Evol. Microbiol.">
        <title>Complete genome sequence of Corynebacterium casei LMG S-19264T (=DSM 44701T), isolated from a smear-ripened cheese.</title>
        <authorList>
            <consortium name="US DOE Joint Genome Institute (JGI-PGF)"/>
            <person name="Walter F."/>
            <person name="Albersmeier A."/>
            <person name="Kalinowski J."/>
            <person name="Ruckert C."/>
        </authorList>
    </citation>
    <scope>NUCLEOTIDE SEQUENCE</scope>
    <source>
        <strain evidence="8">JCM 12862</strain>
    </source>
</reference>
<evidence type="ECO:0000313" key="9">
    <source>
        <dbReference type="Proteomes" id="UP000612329"/>
    </source>
</evidence>
<dbReference type="Gene3D" id="3.10.50.40">
    <property type="match status" value="1"/>
</dbReference>
<reference evidence="8" key="2">
    <citation type="submission" date="2020-09" db="EMBL/GenBank/DDBJ databases">
        <authorList>
            <person name="Sun Q."/>
            <person name="Ohkuma M."/>
        </authorList>
    </citation>
    <scope>NUCLEOTIDE SEQUENCE</scope>
    <source>
        <strain evidence="8">JCM 12862</strain>
    </source>
</reference>
<dbReference type="Gene3D" id="2.40.100.10">
    <property type="entry name" value="Cyclophilin-like"/>
    <property type="match status" value="1"/>
</dbReference>
<evidence type="ECO:0000256" key="4">
    <source>
        <dbReference type="ARBA" id="ARBA00023235"/>
    </source>
</evidence>
<evidence type="ECO:0000256" key="3">
    <source>
        <dbReference type="ARBA" id="ARBA00023110"/>
    </source>
</evidence>
<evidence type="ECO:0000256" key="2">
    <source>
        <dbReference type="ARBA" id="ARBA00013194"/>
    </source>
</evidence>
<keyword evidence="4 5" id="KW-0413">Isomerase</keyword>
<dbReference type="PROSITE" id="PS51257">
    <property type="entry name" value="PROKAR_LIPOPROTEIN"/>
    <property type="match status" value="1"/>
</dbReference>
<proteinExistence type="predicted"/>
<evidence type="ECO:0000256" key="5">
    <source>
        <dbReference type="PROSITE-ProRule" id="PRU00277"/>
    </source>
</evidence>
<feature type="domain" description="PPIase FKBP-type" evidence="6">
    <location>
        <begin position="270"/>
        <end position="375"/>
    </location>
</feature>
<feature type="domain" description="PPIase cyclophilin-type" evidence="7">
    <location>
        <begin position="42"/>
        <end position="195"/>
    </location>
</feature>
<protein>
    <recommendedName>
        <fullName evidence="2 5">peptidylprolyl isomerase</fullName>
        <ecNumber evidence="2 5">5.2.1.8</ecNumber>
    </recommendedName>
</protein>
<sequence>MRAATHIIKVLVLGFALLFISCKDKYPNLKDGMYAEFVTSKGTMVAQLFYKKAPYTVANFVSLAEGTNTLVDSIYKGKKFYNNTIFYRVVDSFIIQGGDPTGTGTGNPGYRFDDEFNPDLKHDQPGILGMANSGPNTNGSQFYITETAQPNLDNTHTVFGKLVLGLNVLDSITNVKVSKRDQRPVKDVVLKQLNIIQKGIKANAFDANKIFINHFAELERLEKIKEAKEKALLESTRKKFKVQQEQAILLPSGLQYYITKKGTGEQLSETSKVLVDYAVYFENGKLIETSNLETAEALHAVNEKRKTEDNYKPIVASLSPDAKMIAGFKEGLQQLHVGDKATLFIPYHLAYGESGNSAIPPKSNLIFEVNILELVK</sequence>
<dbReference type="SUPFAM" id="SSF54534">
    <property type="entry name" value="FKBP-like"/>
    <property type="match status" value="1"/>
</dbReference>
<comment type="catalytic activity">
    <reaction evidence="1 5">
        <text>[protein]-peptidylproline (omega=180) = [protein]-peptidylproline (omega=0)</text>
        <dbReference type="Rhea" id="RHEA:16237"/>
        <dbReference type="Rhea" id="RHEA-COMP:10747"/>
        <dbReference type="Rhea" id="RHEA-COMP:10748"/>
        <dbReference type="ChEBI" id="CHEBI:83833"/>
        <dbReference type="ChEBI" id="CHEBI:83834"/>
        <dbReference type="EC" id="5.2.1.8"/>
    </reaction>
</comment>
<dbReference type="Pfam" id="PF00160">
    <property type="entry name" value="Pro_isomerase"/>
    <property type="match status" value="1"/>
</dbReference>
<name>A0A8J3BMV6_9FLAO</name>
<dbReference type="SUPFAM" id="SSF50891">
    <property type="entry name" value="Cyclophilin-like"/>
    <property type="match status" value="1"/>
</dbReference>
<dbReference type="CDD" id="cd00317">
    <property type="entry name" value="cyclophilin"/>
    <property type="match status" value="1"/>
</dbReference>
<evidence type="ECO:0000313" key="8">
    <source>
        <dbReference type="EMBL" id="GGK33108.1"/>
    </source>
</evidence>
<keyword evidence="9" id="KW-1185">Reference proteome</keyword>
<accession>A0A8J3BMV6</accession>
<dbReference type="PROSITE" id="PS50072">
    <property type="entry name" value="CSA_PPIASE_2"/>
    <property type="match status" value="1"/>
</dbReference>
<comment type="caution">
    <text evidence="8">The sequence shown here is derived from an EMBL/GenBank/DDBJ whole genome shotgun (WGS) entry which is preliminary data.</text>
</comment>
<dbReference type="AlphaFoldDB" id="A0A8J3BMV6"/>
<dbReference type="InterPro" id="IPR046357">
    <property type="entry name" value="PPIase_dom_sf"/>
</dbReference>
<dbReference type="InterPro" id="IPR002130">
    <property type="entry name" value="Cyclophilin-type_PPIase_dom"/>
</dbReference>
<dbReference type="EMBL" id="BMNR01000008">
    <property type="protein sequence ID" value="GGK33108.1"/>
    <property type="molecule type" value="Genomic_DNA"/>
</dbReference>
<dbReference type="GO" id="GO:0003755">
    <property type="term" value="F:peptidyl-prolyl cis-trans isomerase activity"/>
    <property type="evidence" value="ECO:0007669"/>
    <property type="project" value="UniProtKB-KW"/>
</dbReference>
<evidence type="ECO:0000259" key="7">
    <source>
        <dbReference type="PROSITE" id="PS50072"/>
    </source>
</evidence>
<organism evidence="8 9">
    <name type="scientific">Yeosuana aromativorans</name>
    <dbReference type="NCBI Taxonomy" id="288019"/>
    <lineage>
        <taxon>Bacteria</taxon>
        <taxon>Pseudomonadati</taxon>
        <taxon>Bacteroidota</taxon>
        <taxon>Flavobacteriia</taxon>
        <taxon>Flavobacteriales</taxon>
        <taxon>Flavobacteriaceae</taxon>
        <taxon>Yeosuana</taxon>
    </lineage>
</organism>
<evidence type="ECO:0000256" key="1">
    <source>
        <dbReference type="ARBA" id="ARBA00000971"/>
    </source>
</evidence>
<dbReference type="InterPro" id="IPR029000">
    <property type="entry name" value="Cyclophilin-like_dom_sf"/>
</dbReference>
<dbReference type="PRINTS" id="PR00153">
    <property type="entry name" value="CSAPPISMRASE"/>
</dbReference>
<dbReference type="InterPro" id="IPR001179">
    <property type="entry name" value="PPIase_FKBP_dom"/>
</dbReference>
<dbReference type="RefSeq" id="WP_188654530.1">
    <property type="nucleotide sequence ID" value="NZ_BMNR01000008.1"/>
</dbReference>
<dbReference type="Proteomes" id="UP000612329">
    <property type="component" value="Unassembled WGS sequence"/>
</dbReference>
<dbReference type="InterPro" id="IPR044666">
    <property type="entry name" value="Cyclophilin_A-like"/>
</dbReference>
<dbReference type="PANTHER" id="PTHR45625">
    <property type="entry name" value="PEPTIDYL-PROLYL CIS-TRANS ISOMERASE-RELATED"/>
    <property type="match status" value="1"/>
</dbReference>
<dbReference type="EC" id="5.2.1.8" evidence="2 5"/>
<gene>
    <name evidence="8" type="primary">ppiA</name>
    <name evidence="8" type="ORF">GCM10007962_29340</name>
</gene>
<dbReference type="Pfam" id="PF00254">
    <property type="entry name" value="FKBP_C"/>
    <property type="match status" value="1"/>
</dbReference>
<dbReference type="PROSITE" id="PS50059">
    <property type="entry name" value="FKBP_PPIASE"/>
    <property type="match status" value="1"/>
</dbReference>